<dbReference type="AlphaFoldDB" id="A0A091LW09"/>
<feature type="non-terminal residue" evidence="1">
    <location>
        <position position="1"/>
    </location>
</feature>
<dbReference type="Proteomes" id="UP000054116">
    <property type="component" value="Unassembled WGS sequence"/>
</dbReference>
<name>A0A091LW09_CARIC</name>
<evidence type="ECO:0000313" key="2">
    <source>
        <dbReference type="Proteomes" id="UP000054116"/>
    </source>
</evidence>
<accession>A0A091LW09</accession>
<proteinExistence type="predicted"/>
<gene>
    <name evidence="1" type="ORF">N322_11621</name>
</gene>
<sequence length="55" mass="6615">NGHKLKYKKFHLNTRKHIFIVRVLIHWNRLPRKAVQFPSVKTFKTLLHTILGNLL</sequence>
<dbReference type="EMBL" id="KK511757">
    <property type="protein sequence ID" value="KFP63341.1"/>
    <property type="molecule type" value="Genomic_DNA"/>
</dbReference>
<keyword evidence="2" id="KW-1185">Reference proteome</keyword>
<evidence type="ECO:0000313" key="1">
    <source>
        <dbReference type="EMBL" id="KFP63341.1"/>
    </source>
</evidence>
<reference evidence="1 2" key="1">
    <citation type="submission" date="2014-04" db="EMBL/GenBank/DDBJ databases">
        <title>Genome evolution of avian class.</title>
        <authorList>
            <person name="Zhang G."/>
            <person name="Li C."/>
        </authorList>
    </citation>
    <scope>NUCLEOTIDE SEQUENCE [LARGE SCALE GENOMIC DNA]</scope>
    <source>
        <strain evidence="1">BGI_N322</strain>
    </source>
</reference>
<protein>
    <submittedName>
        <fullName evidence="1">Uncharacterized protein</fullName>
    </submittedName>
</protein>
<feature type="non-terminal residue" evidence="1">
    <location>
        <position position="55"/>
    </location>
</feature>
<organism evidence="1 2">
    <name type="scientific">Cariama cristata</name>
    <name type="common">Red-legged seriema</name>
    <dbReference type="NCBI Taxonomy" id="54380"/>
    <lineage>
        <taxon>Eukaryota</taxon>
        <taxon>Metazoa</taxon>
        <taxon>Chordata</taxon>
        <taxon>Craniata</taxon>
        <taxon>Vertebrata</taxon>
        <taxon>Euteleostomi</taxon>
        <taxon>Archelosauria</taxon>
        <taxon>Archosauria</taxon>
        <taxon>Dinosauria</taxon>
        <taxon>Saurischia</taxon>
        <taxon>Theropoda</taxon>
        <taxon>Coelurosauria</taxon>
        <taxon>Aves</taxon>
        <taxon>Neognathae</taxon>
        <taxon>Neoaves</taxon>
        <taxon>Telluraves</taxon>
        <taxon>Australaves</taxon>
        <taxon>Cariamiformes</taxon>
        <taxon>Cariamidae</taxon>
        <taxon>Cariama</taxon>
    </lineage>
</organism>